<dbReference type="InterPro" id="IPR036388">
    <property type="entry name" value="WH-like_DNA-bd_sf"/>
</dbReference>
<dbReference type="AlphaFoldDB" id="A0A2M8EKH0"/>
<evidence type="ECO:0000256" key="2">
    <source>
        <dbReference type="HAMAP-Rule" id="MF_00674"/>
    </source>
</evidence>
<sequence>MVRPRKPRFLRYRPNVFYFKPRGVPLRFLEEVILSPEEWEALKLHDAEGLEQRKAAKKMGISQPTFQRTLEAAYKKIVEALVAGKAIRIEERD</sequence>
<dbReference type="Gene3D" id="1.10.10.10">
    <property type="entry name" value="Winged helix-like DNA-binding domain superfamily/Winged helix DNA-binding domain"/>
    <property type="match status" value="1"/>
</dbReference>
<evidence type="ECO:0000313" key="3">
    <source>
        <dbReference type="EMBL" id="PJC23228.1"/>
    </source>
</evidence>
<dbReference type="Proteomes" id="UP000228781">
    <property type="component" value="Unassembled WGS sequence"/>
</dbReference>
<dbReference type="PANTHER" id="PTHR37478:SF2">
    <property type="entry name" value="UPF0251 PROTEIN TK0562"/>
    <property type="match status" value="1"/>
</dbReference>
<comment type="similarity">
    <text evidence="1 2">Belongs to the UPF0251 family.</text>
</comment>
<dbReference type="EMBL" id="PFSK01000002">
    <property type="protein sequence ID" value="PJC23228.1"/>
    <property type="molecule type" value="Genomic_DNA"/>
</dbReference>
<accession>A0A2M8EKH0</accession>
<proteinExistence type="inferred from homology"/>
<dbReference type="PANTHER" id="PTHR37478">
    <property type="match status" value="1"/>
</dbReference>
<evidence type="ECO:0000256" key="1">
    <source>
        <dbReference type="ARBA" id="ARBA00009350"/>
    </source>
</evidence>
<dbReference type="SUPFAM" id="SSF88659">
    <property type="entry name" value="Sigma3 and sigma4 domains of RNA polymerase sigma factors"/>
    <property type="match status" value="1"/>
</dbReference>
<protein>
    <recommendedName>
        <fullName evidence="2">UPF0251 protein CO059_00095</fullName>
    </recommendedName>
</protein>
<dbReference type="InterPro" id="IPR002852">
    <property type="entry name" value="UPF0251"/>
</dbReference>
<comment type="caution">
    <text evidence="3">The sequence shown here is derived from an EMBL/GenBank/DDBJ whole genome shotgun (WGS) entry which is preliminary data.</text>
</comment>
<dbReference type="InterPro" id="IPR013324">
    <property type="entry name" value="RNA_pol_sigma_r3/r4-like"/>
</dbReference>
<dbReference type="Pfam" id="PF02001">
    <property type="entry name" value="DUF134"/>
    <property type="match status" value="1"/>
</dbReference>
<dbReference type="HAMAP" id="MF_00674">
    <property type="entry name" value="UPF0251"/>
    <property type="match status" value="1"/>
</dbReference>
<organism evidence="3 4">
    <name type="scientific">candidate division WWE3 bacterium CG_4_9_14_0_2_um_filter_48_10</name>
    <dbReference type="NCBI Taxonomy" id="1975078"/>
    <lineage>
        <taxon>Bacteria</taxon>
        <taxon>Katanobacteria</taxon>
    </lineage>
</organism>
<reference evidence="4" key="1">
    <citation type="submission" date="2017-09" db="EMBL/GenBank/DDBJ databases">
        <title>Depth-based differentiation of microbial function through sediment-hosted aquifers and enrichment of novel symbionts in the deep terrestrial subsurface.</title>
        <authorList>
            <person name="Probst A.J."/>
            <person name="Ladd B."/>
            <person name="Jarett J.K."/>
            <person name="Geller-Mcgrath D.E."/>
            <person name="Sieber C.M.K."/>
            <person name="Emerson J.B."/>
            <person name="Anantharaman K."/>
            <person name="Thomas B.C."/>
            <person name="Malmstrom R."/>
            <person name="Stieglmeier M."/>
            <person name="Klingl A."/>
            <person name="Woyke T."/>
            <person name="Ryan C.M."/>
            <person name="Banfield J.F."/>
        </authorList>
    </citation>
    <scope>NUCLEOTIDE SEQUENCE [LARGE SCALE GENOMIC DNA]</scope>
</reference>
<gene>
    <name evidence="3" type="ORF">CO059_00095</name>
</gene>
<evidence type="ECO:0000313" key="4">
    <source>
        <dbReference type="Proteomes" id="UP000228781"/>
    </source>
</evidence>
<name>A0A2M8EKH0_UNCKA</name>